<evidence type="ECO:0000256" key="4">
    <source>
        <dbReference type="SAM" id="SignalP"/>
    </source>
</evidence>
<dbReference type="Gene3D" id="1.25.40.10">
    <property type="entry name" value="Tetratricopeptide repeat domain"/>
    <property type="match status" value="1"/>
</dbReference>
<dbReference type="AlphaFoldDB" id="A0A2T5KD96"/>
<evidence type="ECO:0000313" key="5">
    <source>
        <dbReference type="EMBL" id="PTR20366.1"/>
    </source>
</evidence>
<dbReference type="PANTHER" id="PTHR45831">
    <property type="entry name" value="LD24721P"/>
    <property type="match status" value="1"/>
</dbReference>
<dbReference type="InterPro" id="IPR019734">
    <property type="entry name" value="TPR_rpt"/>
</dbReference>
<evidence type="ECO:0000313" key="6">
    <source>
        <dbReference type="Proteomes" id="UP000244060"/>
    </source>
</evidence>
<feature type="signal peptide" evidence="4">
    <location>
        <begin position="1"/>
        <end position="24"/>
    </location>
</feature>
<dbReference type="GO" id="GO:0016020">
    <property type="term" value="C:membrane"/>
    <property type="evidence" value="ECO:0007669"/>
    <property type="project" value="TreeGrafter"/>
</dbReference>
<reference evidence="5 6" key="1">
    <citation type="submission" date="2018-04" db="EMBL/GenBank/DDBJ databases">
        <title>Genomic Encyclopedia of Type Strains, Phase III (KMG-III): the genomes of soil and plant-associated and newly described type strains.</title>
        <authorList>
            <person name="Whitman W."/>
        </authorList>
    </citation>
    <scope>NUCLEOTIDE SEQUENCE [LARGE SCALE GENOMIC DNA]</scope>
    <source>
        <strain evidence="5 6">KA25</strain>
    </source>
</reference>
<dbReference type="Pfam" id="PF13432">
    <property type="entry name" value="TPR_16"/>
    <property type="match status" value="2"/>
</dbReference>
<dbReference type="PANTHER" id="PTHR45831:SF2">
    <property type="entry name" value="LD24721P"/>
    <property type="match status" value="1"/>
</dbReference>
<organism evidence="5 6">
    <name type="scientific">Cereibacter azotoformans</name>
    <dbReference type="NCBI Taxonomy" id="43057"/>
    <lineage>
        <taxon>Bacteria</taxon>
        <taxon>Pseudomonadati</taxon>
        <taxon>Pseudomonadota</taxon>
        <taxon>Alphaproteobacteria</taxon>
        <taxon>Rhodobacterales</taxon>
        <taxon>Paracoccaceae</taxon>
        <taxon>Cereibacter</taxon>
    </lineage>
</organism>
<dbReference type="SUPFAM" id="SSF48452">
    <property type="entry name" value="TPR-like"/>
    <property type="match status" value="1"/>
</dbReference>
<evidence type="ECO:0000256" key="3">
    <source>
        <dbReference type="PROSITE-ProRule" id="PRU00339"/>
    </source>
</evidence>
<dbReference type="InterPro" id="IPR047150">
    <property type="entry name" value="SGT"/>
</dbReference>
<dbReference type="InterPro" id="IPR011990">
    <property type="entry name" value="TPR-like_helical_dom_sf"/>
</dbReference>
<dbReference type="SMART" id="SM00028">
    <property type="entry name" value="TPR"/>
    <property type="match status" value="3"/>
</dbReference>
<feature type="repeat" description="TPR" evidence="3">
    <location>
        <begin position="138"/>
        <end position="171"/>
    </location>
</feature>
<gene>
    <name evidence="5" type="ORF">C8J28_102131</name>
</gene>
<evidence type="ECO:0000256" key="2">
    <source>
        <dbReference type="ARBA" id="ARBA00022803"/>
    </source>
</evidence>
<name>A0A2T5KD96_9RHOB</name>
<protein>
    <submittedName>
        <fullName evidence="5">Tetratricopeptide repeat protein</fullName>
    </submittedName>
</protein>
<dbReference type="OrthoDB" id="9815010at2"/>
<accession>A0A2T5KD96</accession>
<dbReference type="GO" id="GO:0006620">
    <property type="term" value="P:post-translational protein targeting to endoplasmic reticulum membrane"/>
    <property type="evidence" value="ECO:0007669"/>
    <property type="project" value="TreeGrafter"/>
</dbReference>
<comment type="caution">
    <text evidence="5">The sequence shown here is derived from an EMBL/GenBank/DDBJ whole genome shotgun (WGS) entry which is preliminary data.</text>
</comment>
<dbReference type="Proteomes" id="UP000244060">
    <property type="component" value="Unassembled WGS sequence"/>
</dbReference>
<keyword evidence="1" id="KW-0677">Repeat</keyword>
<dbReference type="GO" id="GO:0060090">
    <property type="term" value="F:molecular adaptor activity"/>
    <property type="evidence" value="ECO:0007669"/>
    <property type="project" value="TreeGrafter"/>
</dbReference>
<keyword evidence="6" id="KW-1185">Reference proteome</keyword>
<proteinExistence type="predicted"/>
<keyword evidence="4" id="KW-0732">Signal</keyword>
<dbReference type="GO" id="GO:0072380">
    <property type="term" value="C:TRC complex"/>
    <property type="evidence" value="ECO:0007669"/>
    <property type="project" value="TreeGrafter"/>
</dbReference>
<dbReference type="PROSITE" id="PS50005">
    <property type="entry name" value="TPR"/>
    <property type="match status" value="1"/>
</dbReference>
<evidence type="ECO:0000256" key="1">
    <source>
        <dbReference type="ARBA" id="ARBA00022737"/>
    </source>
</evidence>
<dbReference type="EMBL" id="QAOT01000002">
    <property type="protein sequence ID" value="PTR20366.1"/>
    <property type="molecule type" value="Genomic_DNA"/>
</dbReference>
<keyword evidence="2 3" id="KW-0802">TPR repeat</keyword>
<sequence>MKARRPFHNAIVAAILPIVLGWTAADAQTAGAGGGLDELFTRLKEADAASARRIERQIFTEWSRSGSPSADLLLQRGREAMSAGKSTVAIEHLTALVDHAPDFAEGWNARATAYFRAGMFGPSMADIGRVLTLNPRHFGALAGLGTMLEQMERPERALEVYRAALAIHPHLEGVEQAVKRLEAKAAGQEL</sequence>
<feature type="chain" id="PRO_5015468538" evidence="4">
    <location>
        <begin position="25"/>
        <end position="190"/>
    </location>
</feature>
<dbReference type="RefSeq" id="WP_108220207.1">
    <property type="nucleotide sequence ID" value="NZ_CP090021.1"/>
</dbReference>